<feature type="compositionally biased region" description="Basic and acidic residues" evidence="2">
    <location>
        <begin position="284"/>
        <end position="293"/>
    </location>
</feature>
<accession>A0A178N181</accession>
<dbReference type="Proteomes" id="UP000078543">
    <property type="component" value="Unassembled WGS sequence"/>
</dbReference>
<evidence type="ECO:0000313" key="5">
    <source>
        <dbReference type="EMBL" id="OAN65465.1"/>
    </source>
</evidence>
<dbReference type="Gene3D" id="2.60.450.10">
    <property type="entry name" value="Lipopolysaccharide (LPS) transport protein A like domain"/>
    <property type="match status" value="2"/>
</dbReference>
<evidence type="ECO:0000256" key="2">
    <source>
        <dbReference type="SAM" id="MobiDB-lite"/>
    </source>
</evidence>
<dbReference type="AlphaFoldDB" id="A0A178N181"/>
<feature type="signal peptide" evidence="3">
    <location>
        <begin position="1"/>
        <end position="23"/>
    </location>
</feature>
<name>A0A178N181_9PROT</name>
<dbReference type="PANTHER" id="PTHR36504">
    <property type="entry name" value="LIPOPOLYSACCHARIDE EXPORT SYSTEM PROTEIN LPTA"/>
    <property type="match status" value="1"/>
</dbReference>
<feature type="compositionally biased region" description="Gly residues" evidence="2">
    <location>
        <begin position="249"/>
        <end position="258"/>
    </location>
</feature>
<dbReference type="PANTHER" id="PTHR36504:SF1">
    <property type="entry name" value="LIPOPOLYSACCHARIDE EXPORT SYSTEM PROTEIN LPTA"/>
    <property type="match status" value="1"/>
</dbReference>
<proteinExistence type="predicted"/>
<evidence type="ECO:0000256" key="1">
    <source>
        <dbReference type="ARBA" id="ARBA00022729"/>
    </source>
</evidence>
<comment type="caution">
    <text evidence="5">The sequence shown here is derived from an EMBL/GenBank/DDBJ whole genome shotgun (WGS) entry which is preliminary data.</text>
</comment>
<reference evidence="5 6" key="1">
    <citation type="submission" date="2016-04" db="EMBL/GenBank/DDBJ databases">
        <title>Draft genome sequence of freshwater magnetotactic bacteria Magnetospirillum marisnigri SP-1 and Magnetospirillum moscoviense BB-1.</title>
        <authorList>
            <person name="Koziaeva V."/>
            <person name="Dziuba M.V."/>
            <person name="Ivanov T.M."/>
            <person name="Kuznetsov B."/>
            <person name="Grouzdev D.S."/>
        </authorList>
    </citation>
    <scope>NUCLEOTIDE SEQUENCE [LARGE SCALE GENOMIC DNA]</scope>
    <source>
        <strain evidence="5 6">BB-1</strain>
    </source>
</reference>
<evidence type="ECO:0000259" key="4">
    <source>
        <dbReference type="Pfam" id="PF03968"/>
    </source>
</evidence>
<dbReference type="EMBL" id="LWQU01000022">
    <property type="protein sequence ID" value="OAN65465.1"/>
    <property type="molecule type" value="Genomic_DNA"/>
</dbReference>
<dbReference type="GO" id="GO:0030288">
    <property type="term" value="C:outer membrane-bounded periplasmic space"/>
    <property type="evidence" value="ECO:0007669"/>
    <property type="project" value="TreeGrafter"/>
</dbReference>
<feature type="region of interest" description="Disordered" evidence="2">
    <location>
        <begin position="248"/>
        <end position="293"/>
    </location>
</feature>
<keyword evidence="6" id="KW-1185">Reference proteome</keyword>
<dbReference type="GO" id="GO:0017089">
    <property type="term" value="F:glycolipid transfer activity"/>
    <property type="evidence" value="ECO:0007669"/>
    <property type="project" value="TreeGrafter"/>
</dbReference>
<feature type="domain" description="Organic solvent tolerance-like N-terminal" evidence="4">
    <location>
        <begin position="51"/>
        <end position="139"/>
    </location>
</feature>
<dbReference type="GO" id="GO:0009279">
    <property type="term" value="C:cell outer membrane"/>
    <property type="evidence" value="ECO:0007669"/>
    <property type="project" value="TreeGrafter"/>
</dbReference>
<dbReference type="STRING" id="1437059.A6A05_05760"/>
<evidence type="ECO:0000313" key="6">
    <source>
        <dbReference type="Proteomes" id="UP000078543"/>
    </source>
</evidence>
<dbReference type="OrthoDB" id="8450043at2"/>
<keyword evidence="1 3" id="KW-0732">Signal</keyword>
<dbReference type="RefSeq" id="WP_068496655.1">
    <property type="nucleotide sequence ID" value="NZ_LWQU01000022.1"/>
</dbReference>
<dbReference type="InterPro" id="IPR052037">
    <property type="entry name" value="LPS_export_LptA"/>
</dbReference>
<protein>
    <recommendedName>
        <fullName evidence="4">Organic solvent tolerance-like N-terminal domain-containing protein</fullName>
    </recommendedName>
</protein>
<dbReference type="Pfam" id="PF03968">
    <property type="entry name" value="LptD_N"/>
    <property type="match status" value="1"/>
</dbReference>
<feature type="compositionally biased region" description="Basic and acidic residues" evidence="2">
    <location>
        <begin position="265"/>
        <end position="275"/>
    </location>
</feature>
<dbReference type="GO" id="GO:0015920">
    <property type="term" value="P:lipopolysaccharide transport"/>
    <property type="evidence" value="ECO:0007669"/>
    <property type="project" value="TreeGrafter"/>
</dbReference>
<gene>
    <name evidence="5" type="ORF">A6A05_05760</name>
</gene>
<dbReference type="InterPro" id="IPR005653">
    <property type="entry name" value="OstA-like_N"/>
</dbReference>
<evidence type="ECO:0000256" key="3">
    <source>
        <dbReference type="SAM" id="SignalP"/>
    </source>
</evidence>
<sequence>MNGASRAGLVLAAWMLGVAPVWAQGFNLSRNNNEEIQVYADGGIEWISEAQRVIARTNAKAVRGRVTVTADTLTAYYRKGASGDEIWRLDADGNVTIATPTETATGTKATYDLDKAIFVLRGQPAHLVTPTDTVTAKETIEYWEKERMAVARGDAVATQKGKQIQAEVLTSHFKENPKGDLEMRRADAYRSVILTTPQEQVFGERGDYNLETGVATVAGSVRIVRAGNELNGEYAHVNLNTGISKLFGTGPGGQGEGRVSGTFTPDKKDTKERRAVFRGPGAKSGDKTEKGGQ</sequence>
<feature type="chain" id="PRO_5008092443" description="Organic solvent tolerance-like N-terminal domain-containing protein" evidence="3">
    <location>
        <begin position="24"/>
        <end position="293"/>
    </location>
</feature>
<organism evidence="5 6">
    <name type="scientific">Magnetospirillum moscoviense</name>
    <dbReference type="NCBI Taxonomy" id="1437059"/>
    <lineage>
        <taxon>Bacteria</taxon>
        <taxon>Pseudomonadati</taxon>
        <taxon>Pseudomonadota</taxon>
        <taxon>Alphaproteobacteria</taxon>
        <taxon>Rhodospirillales</taxon>
        <taxon>Rhodospirillaceae</taxon>
        <taxon>Magnetospirillum</taxon>
    </lineage>
</organism>